<protein>
    <recommendedName>
        <fullName evidence="2">YqbQ/XkdQ domain-containing protein</fullName>
    </recommendedName>
</protein>
<dbReference type="AlphaFoldDB" id="U5MV95"/>
<name>U5MV95_CLOSA</name>
<feature type="domain" description="YqbQ/XkdQ" evidence="2">
    <location>
        <begin position="19"/>
        <end position="328"/>
    </location>
</feature>
<reference evidence="3 4" key="1">
    <citation type="journal article" date="2013" name="Genome Announc.">
        <title>Complete Genome Sequence of the Solvent Producer Clostridium saccharobutylicum NCP262 (DSM 13864).</title>
        <authorList>
            <person name="Poehlein A."/>
            <person name="Hartwich K."/>
            <person name="Krabben P."/>
            <person name="Ehrenreich A."/>
            <person name="Liebl W."/>
            <person name="Durre P."/>
            <person name="Gottschalk G."/>
            <person name="Daniel R."/>
        </authorList>
    </citation>
    <scope>NUCLEOTIDE SEQUENCE [LARGE SCALE GENOMIC DNA]</scope>
    <source>
        <strain evidence="3">DSM 13864</strain>
    </source>
</reference>
<organism evidence="3 4">
    <name type="scientific">Clostridium saccharobutylicum DSM 13864</name>
    <dbReference type="NCBI Taxonomy" id="1345695"/>
    <lineage>
        <taxon>Bacteria</taxon>
        <taxon>Bacillati</taxon>
        <taxon>Bacillota</taxon>
        <taxon>Clostridia</taxon>
        <taxon>Eubacteriales</taxon>
        <taxon>Clostridiaceae</taxon>
        <taxon>Clostridium</taxon>
    </lineage>
</organism>
<dbReference type="RefSeq" id="WP_022747875.1">
    <property type="nucleotide sequence ID" value="NC_022571.1"/>
</dbReference>
<dbReference type="OrthoDB" id="2651947at2"/>
<evidence type="ECO:0000256" key="1">
    <source>
        <dbReference type="SAM" id="MobiDB-lite"/>
    </source>
</evidence>
<evidence type="ECO:0000313" key="4">
    <source>
        <dbReference type="Proteomes" id="UP000017118"/>
    </source>
</evidence>
<feature type="region of interest" description="Disordered" evidence="1">
    <location>
        <begin position="209"/>
        <end position="235"/>
    </location>
</feature>
<keyword evidence="4" id="KW-1185">Reference proteome</keyword>
<gene>
    <name evidence="3" type="ORF">CLSA_c35440</name>
</gene>
<accession>U5MV95</accession>
<dbReference type="PATRIC" id="fig|1345695.10.peg.3013"/>
<dbReference type="HOGENOM" id="CLU_876153_0_0_9"/>
<sequence>MDLILKNKYKIQLLSESVTLKDALDAIAYTMDIAIIETDDLKSIGIAKGDSIELFDYEFGSGNYAQIFSGVIWDISKNKKSKKISITGKERTVYIEESEDEYLWTEGQTAAERATIIANDWGIPIGYFEDTEIKLSKDKRKESLYSMMKKDLKETAQKDGKLYRFRMDVNLDLFELGSNIFIYELDNIMEELDEKDSLDGAVTQVKVLGKEKTNDNNSSSSKDDSDSNSSSSNNELVLSPIIGTFKKDTETYGTIQKIVQDDKVDDYSKAETKANSLFSNGEASKTINCCDDINTLHAGNTVNVYGEILCITEITHTLGSSNKMSLTVMKMEDVRRKFYSEQ</sequence>
<dbReference type="InterPro" id="IPR056937">
    <property type="entry name" value="YqbQ/XkdQ"/>
</dbReference>
<evidence type="ECO:0000259" key="2">
    <source>
        <dbReference type="Pfam" id="PF24032"/>
    </source>
</evidence>
<dbReference type="Pfam" id="PF24032">
    <property type="entry name" value="YQBQ"/>
    <property type="match status" value="1"/>
</dbReference>
<dbReference type="KEGG" id="csb:CLSA_c35440"/>
<dbReference type="eggNOG" id="ENOG502Z7V6">
    <property type="taxonomic scope" value="Bacteria"/>
</dbReference>
<dbReference type="Proteomes" id="UP000017118">
    <property type="component" value="Chromosome"/>
</dbReference>
<dbReference type="EMBL" id="CP006721">
    <property type="protein sequence ID" value="AGX44505.1"/>
    <property type="molecule type" value="Genomic_DNA"/>
</dbReference>
<evidence type="ECO:0000313" key="3">
    <source>
        <dbReference type="EMBL" id="AGX44505.1"/>
    </source>
</evidence>
<proteinExistence type="predicted"/>
<dbReference type="GeneID" id="55475870"/>